<evidence type="ECO:0000313" key="3">
    <source>
        <dbReference type="Proteomes" id="UP000784294"/>
    </source>
</evidence>
<dbReference type="EMBL" id="CAAALY010070987">
    <property type="protein sequence ID" value="VEL24982.1"/>
    <property type="molecule type" value="Genomic_DNA"/>
</dbReference>
<organism evidence="2 3">
    <name type="scientific">Protopolystoma xenopodis</name>
    <dbReference type="NCBI Taxonomy" id="117903"/>
    <lineage>
        <taxon>Eukaryota</taxon>
        <taxon>Metazoa</taxon>
        <taxon>Spiralia</taxon>
        <taxon>Lophotrochozoa</taxon>
        <taxon>Platyhelminthes</taxon>
        <taxon>Monogenea</taxon>
        <taxon>Polyopisthocotylea</taxon>
        <taxon>Polystomatidea</taxon>
        <taxon>Polystomatidae</taxon>
        <taxon>Protopolystoma</taxon>
    </lineage>
</organism>
<comment type="caution">
    <text evidence="2">The sequence shown here is derived from an EMBL/GenBank/DDBJ whole genome shotgun (WGS) entry which is preliminary data.</text>
</comment>
<accession>A0A3S5ABQ4</accession>
<name>A0A3S5ABQ4_9PLAT</name>
<dbReference type="Proteomes" id="UP000784294">
    <property type="component" value="Unassembled WGS sequence"/>
</dbReference>
<keyword evidence="3" id="KW-1185">Reference proteome</keyword>
<gene>
    <name evidence="2" type="ORF">PXEA_LOCUS18422</name>
</gene>
<evidence type="ECO:0000313" key="2">
    <source>
        <dbReference type="EMBL" id="VEL24982.1"/>
    </source>
</evidence>
<reference evidence="2" key="1">
    <citation type="submission" date="2018-11" db="EMBL/GenBank/DDBJ databases">
        <authorList>
            <consortium name="Pathogen Informatics"/>
        </authorList>
    </citation>
    <scope>NUCLEOTIDE SEQUENCE</scope>
</reference>
<proteinExistence type="predicted"/>
<protein>
    <submittedName>
        <fullName evidence="2">Uncharacterized protein</fullName>
    </submittedName>
</protein>
<feature type="compositionally biased region" description="Basic and acidic residues" evidence="1">
    <location>
        <begin position="240"/>
        <end position="250"/>
    </location>
</feature>
<dbReference type="OrthoDB" id="6284622at2759"/>
<dbReference type="AlphaFoldDB" id="A0A3S5ABQ4"/>
<sequence length="273" mass="31329">MQDNFETMVRRGSNLIQNIGSKRREFVYLLEDMSHEMVRSFLRIFGVDGRLLNWFSDTRAAVTRAISPPPSPTFSSSSSSDLRKHSLRRASWSFMRNFNRNRHRPVKTSDDYFIGHACRSYEYEKMGNAGDLNSYSSGSEDGLLHYVEMNDHEPDTKEAGCQKTRVKFSPIGSEFVGEPLCSTSRAIHRHTFESENESFKEMHSALANQLKSRPCHYSKPFIQHSEAHEPVKPACSPIEETQRSKASDDHTPQYVYDHSVAVMILELEYYSGI</sequence>
<feature type="region of interest" description="Disordered" evidence="1">
    <location>
        <begin position="226"/>
        <end position="250"/>
    </location>
</feature>
<evidence type="ECO:0000256" key="1">
    <source>
        <dbReference type="SAM" id="MobiDB-lite"/>
    </source>
</evidence>